<dbReference type="OrthoDB" id="5871917at2759"/>
<protein>
    <recommendedName>
        <fullName evidence="4">Large ribosomal subunit protein eL39</fullName>
    </recommendedName>
    <alternativeName>
        <fullName evidence="5">60S ribosomal protein L39</fullName>
    </alternativeName>
</protein>
<dbReference type="GO" id="GO:0022625">
    <property type="term" value="C:cytosolic large ribosomal subunit"/>
    <property type="evidence" value="ECO:0007669"/>
    <property type="project" value="TreeGrafter"/>
</dbReference>
<dbReference type="AlphaFoldDB" id="A0A368GPJ3"/>
<dbReference type="SUPFAM" id="SSF48662">
    <property type="entry name" value="Ribosomal protein L39e"/>
    <property type="match status" value="1"/>
</dbReference>
<dbReference type="CDD" id="cd00117">
    <property type="entry name" value="TFP"/>
    <property type="match status" value="1"/>
</dbReference>
<gene>
    <name evidence="6" type="ORF">ANCCAN_08772</name>
</gene>
<dbReference type="FunFam" id="1.10.1620.10:FF:000001">
    <property type="entry name" value="60S ribosomal protein-like L39"/>
    <property type="match status" value="1"/>
</dbReference>
<dbReference type="GO" id="GO:0006412">
    <property type="term" value="P:translation"/>
    <property type="evidence" value="ECO:0007669"/>
    <property type="project" value="InterPro"/>
</dbReference>
<accession>A0A368GPJ3</accession>
<reference evidence="6 7" key="1">
    <citation type="submission" date="2014-10" db="EMBL/GenBank/DDBJ databases">
        <title>Draft genome of the hookworm Ancylostoma caninum.</title>
        <authorList>
            <person name="Mitreva M."/>
        </authorList>
    </citation>
    <scope>NUCLEOTIDE SEQUENCE [LARGE SCALE GENOMIC DNA]</scope>
    <source>
        <strain evidence="6 7">Baltimore</strain>
    </source>
</reference>
<evidence type="ECO:0000313" key="6">
    <source>
        <dbReference type="EMBL" id="RCN45199.1"/>
    </source>
</evidence>
<evidence type="ECO:0000256" key="5">
    <source>
        <dbReference type="ARBA" id="ARBA00035339"/>
    </source>
</evidence>
<proteinExistence type="inferred from homology"/>
<keyword evidence="2" id="KW-0689">Ribosomal protein</keyword>
<dbReference type="Proteomes" id="UP000252519">
    <property type="component" value="Unassembled WGS sequence"/>
</dbReference>
<sequence length="205" mass="22740">MAALKKFFIKQKLAKKQKQNRPMPQWVRMKTGNTVILSWTTLPDEIQREETPLETHQAEAVNSQLSRCCQSCCGCYLSINFVVEKKGSARSNSGNDASREGIHSEQALALDITAGETCSSFLAAARLSQSLVWRLYSEADLSIYMFERSCSSHCRTGCTHLTDMEHRFVGCSFCCDTNFCNSANSAGHDFAGVALFIALAQQLFA</sequence>
<comment type="similarity">
    <text evidence="1">Belongs to the eukaryotic ribosomal protein eL39 family.</text>
</comment>
<evidence type="ECO:0000313" key="7">
    <source>
        <dbReference type="Proteomes" id="UP000252519"/>
    </source>
</evidence>
<dbReference type="PANTHER" id="PTHR19970">
    <property type="entry name" value="RIBOSOMAL PROTEIN L39E"/>
    <property type="match status" value="1"/>
</dbReference>
<dbReference type="InterPro" id="IPR000077">
    <property type="entry name" value="Ribosomal_eL39"/>
</dbReference>
<dbReference type="PANTHER" id="PTHR19970:SF0">
    <property type="entry name" value="LARGE RIBOSOMAL SUBUNIT PROTEIN EL39"/>
    <property type="match status" value="1"/>
</dbReference>
<evidence type="ECO:0000256" key="2">
    <source>
        <dbReference type="ARBA" id="ARBA00022980"/>
    </source>
</evidence>
<name>A0A368GPJ3_ANCCA</name>
<evidence type="ECO:0000256" key="1">
    <source>
        <dbReference type="ARBA" id="ARBA00009339"/>
    </source>
</evidence>
<evidence type="ECO:0000256" key="4">
    <source>
        <dbReference type="ARBA" id="ARBA00035234"/>
    </source>
</evidence>
<keyword evidence="3" id="KW-0687">Ribonucleoprotein</keyword>
<dbReference type="STRING" id="29170.A0A368GPJ3"/>
<organism evidence="6 7">
    <name type="scientific">Ancylostoma caninum</name>
    <name type="common">Dog hookworm</name>
    <dbReference type="NCBI Taxonomy" id="29170"/>
    <lineage>
        <taxon>Eukaryota</taxon>
        <taxon>Metazoa</taxon>
        <taxon>Ecdysozoa</taxon>
        <taxon>Nematoda</taxon>
        <taxon>Chromadorea</taxon>
        <taxon>Rhabditida</taxon>
        <taxon>Rhabditina</taxon>
        <taxon>Rhabditomorpha</taxon>
        <taxon>Strongyloidea</taxon>
        <taxon>Ancylostomatidae</taxon>
        <taxon>Ancylostomatinae</taxon>
        <taxon>Ancylostoma</taxon>
    </lineage>
</organism>
<dbReference type="Pfam" id="PF00832">
    <property type="entry name" value="Ribosomal_L39"/>
    <property type="match status" value="1"/>
</dbReference>
<comment type="caution">
    <text evidence="6">The sequence shown here is derived from an EMBL/GenBank/DDBJ whole genome shotgun (WGS) entry which is preliminary data.</text>
</comment>
<evidence type="ECO:0000256" key="3">
    <source>
        <dbReference type="ARBA" id="ARBA00023274"/>
    </source>
</evidence>
<keyword evidence="7" id="KW-1185">Reference proteome</keyword>
<dbReference type="Gene3D" id="1.10.1620.10">
    <property type="entry name" value="Ribosomal protein L39e"/>
    <property type="match status" value="1"/>
</dbReference>
<dbReference type="InterPro" id="IPR023626">
    <property type="entry name" value="Ribosomal_eL39_dom_sf"/>
</dbReference>
<dbReference type="EMBL" id="JOJR01000107">
    <property type="protein sequence ID" value="RCN45199.1"/>
    <property type="molecule type" value="Genomic_DNA"/>
</dbReference>
<dbReference type="GO" id="GO:0003735">
    <property type="term" value="F:structural constituent of ribosome"/>
    <property type="evidence" value="ECO:0007669"/>
    <property type="project" value="InterPro"/>
</dbReference>